<organism evidence="2 3">
    <name type="scientific">Indibacter alkaliphilus (strain CCUG 57479 / KCTC 22604 / LW1)</name>
    <dbReference type="NCBI Taxonomy" id="1189612"/>
    <lineage>
        <taxon>Bacteria</taxon>
        <taxon>Pseudomonadati</taxon>
        <taxon>Bacteroidota</taxon>
        <taxon>Cytophagia</taxon>
        <taxon>Cytophagales</taxon>
        <taxon>Cyclobacteriaceae</taxon>
    </lineage>
</organism>
<feature type="transmembrane region" description="Helical" evidence="1">
    <location>
        <begin position="198"/>
        <end position="217"/>
    </location>
</feature>
<keyword evidence="1" id="KW-0812">Transmembrane</keyword>
<feature type="transmembrane region" description="Helical" evidence="1">
    <location>
        <begin position="90"/>
        <end position="108"/>
    </location>
</feature>
<comment type="caution">
    <text evidence="2">The sequence shown here is derived from an EMBL/GenBank/DDBJ whole genome shotgun (WGS) entry which is preliminary data.</text>
</comment>
<feature type="transmembrane region" description="Helical" evidence="1">
    <location>
        <begin position="175"/>
        <end position="192"/>
    </location>
</feature>
<evidence type="ECO:0000256" key="1">
    <source>
        <dbReference type="SAM" id="Phobius"/>
    </source>
</evidence>
<dbReference type="eggNOG" id="COG4243">
    <property type="taxonomic scope" value="Bacteria"/>
</dbReference>
<keyword evidence="3" id="KW-1185">Reference proteome</keyword>
<proteinExistence type="predicted"/>
<feature type="transmembrane region" description="Helical" evidence="1">
    <location>
        <begin position="229"/>
        <end position="251"/>
    </location>
</feature>
<feature type="transmembrane region" description="Helical" evidence="1">
    <location>
        <begin position="120"/>
        <end position="139"/>
    </location>
</feature>
<gene>
    <name evidence="2" type="ORF">A33Q_2126</name>
</gene>
<feature type="transmembrane region" description="Helical" evidence="1">
    <location>
        <begin position="33"/>
        <end position="55"/>
    </location>
</feature>
<keyword evidence="1" id="KW-1133">Transmembrane helix</keyword>
<sequence length="365" mass="40598">MKIIKPNYILPLVLLALLMGISGGSVRLGDLSWVVPGAAAQHGLLMVGGFLGTLISLERAMVMKHKGWLVVPLLSGLSVPVMLWMGNPTLGGIMLLMASIGLVLIMYFQSFQHQVLEQYVISLGAVCWLLGNAMVLKTGFIPAGVSWWIGFILLTIVGERLELSKFLPTPQWAKVILLALIFIFFVSLLLPFHGYGALLLGMSMVLAALWLFAFDMAKVAAKKVGQFRYIGIGLRFGYIWLGLSGLILSFFSHSPFHYDLFVHSFFLGFTFSMIWAHAPIILPVVLNIKEKPYHPILWFGWIVFQMSLIGRIVFSALEIQIGRTMFGLINGYSILAMFALMALIVLIKSLKKRSNFIIKTFLSLI</sequence>
<feature type="transmembrane region" description="Helical" evidence="1">
    <location>
        <begin position="263"/>
        <end position="286"/>
    </location>
</feature>
<dbReference type="RefSeq" id="WP_009034360.1">
    <property type="nucleotide sequence ID" value="NZ_ALWO02000032.1"/>
</dbReference>
<evidence type="ECO:0000313" key="3">
    <source>
        <dbReference type="Proteomes" id="UP000006073"/>
    </source>
</evidence>
<name>S2DXH6_INDAL</name>
<dbReference type="AlphaFoldDB" id="S2DXH6"/>
<keyword evidence="1" id="KW-0472">Membrane</keyword>
<evidence type="ECO:0000313" key="2">
    <source>
        <dbReference type="EMBL" id="EOZ96816.1"/>
    </source>
</evidence>
<protein>
    <submittedName>
        <fullName evidence="2">Uncharacterized protein</fullName>
    </submittedName>
</protein>
<dbReference type="STRING" id="1189612.A33Q_2126"/>
<dbReference type="Proteomes" id="UP000006073">
    <property type="component" value="Unassembled WGS sequence"/>
</dbReference>
<feature type="transmembrane region" description="Helical" evidence="1">
    <location>
        <begin position="145"/>
        <end position="163"/>
    </location>
</feature>
<feature type="transmembrane region" description="Helical" evidence="1">
    <location>
        <begin position="329"/>
        <end position="347"/>
    </location>
</feature>
<reference evidence="2 3" key="1">
    <citation type="journal article" date="2013" name="Genome Announc.">
        <title>Draft Genome Sequence of Indibacter alkaliphilus Strain LW1T, Isolated from Lonar Lake, a Haloalkaline Lake in the Buldana District of Maharashtra, India.</title>
        <authorList>
            <person name="Singh A."/>
            <person name="Kumar Jangir P."/>
            <person name="Sharma R."/>
            <person name="Singh A."/>
            <person name="Kumar Pinnaka A."/>
            <person name="Shivaji S."/>
        </authorList>
    </citation>
    <scope>NUCLEOTIDE SEQUENCE [LARGE SCALE GENOMIC DNA]</scope>
    <source>
        <strain evidence="3">CCUG 57479 / KCTC 22604 / LW1</strain>
    </source>
</reference>
<accession>S2DXH6</accession>
<feature type="transmembrane region" description="Helical" evidence="1">
    <location>
        <begin position="298"/>
        <end position="317"/>
    </location>
</feature>
<feature type="transmembrane region" description="Helical" evidence="1">
    <location>
        <begin position="67"/>
        <end position="84"/>
    </location>
</feature>
<dbReference type="EMBL" id="ALWO02000032">
    <property type="protein sequence ID" value="EOZ96816.1"/>
    <property type="molecule type" value="Genomic_DNA"/>
</dbReference>